<feature type="domain" description="SWIM-type" evidence="2">
    <location>
        <begin position="54"/>
        <end position="86"/>
    </location>
</feature>
<evidence type="ECO:0000259" key="2">
    <source>
        <dbReference type="PROSITE" id="PS50966"/>
    </source>
</evidence>
<dbReference type="GeneID" id="78821288"/>
<dbReference type="RefSeq" id="WP_274322075.1">
    <property type="nucleotide sequence ID" value="NZ_CP118158.1"/>
</dbReference>
<accession>A0ABD5Y5K2</accession>
<sequence>MSETNAPTPAQKTALAPDVRRLDERAARAWTERMAVRPLGDGRYAVDSQSGATYVVDLTERSCTCPDNQIRHNRCKHIRRVGIEITTRRVPAPGKRAASCDACGIETFVPEDDDEPHLCAACRLENGDVVRDREADDRLVVVRVTPERADEVLIEGVGETVADYPTNADYPADDLVAEVVYLSDLTRSASPRRYSFPLSRLERVDDAEIVDRDLREQVPAATQE</sequence>
<proteinExistence type="predicted"/>
<reference evidence="3 4" key="1">
    <citation type="journal article" date="2019" name="Int. J. Syst. Evol. Microbiol.">
        <title>The Global Catalogue of Microorganisms (GCM) 10K type strain sequencing project: providing services to taxonomists for standard genome sequencing and annotation.</title>
        <authorList>
            <consortium name="The Broad Institute Genomics Platform"/>
            <consortium name="The Broad Institute Genome Sequencing Center for Infectious Disease"/>
            <person name="Wu L."/>
            <person name="Ma J."/>
        </authorList>
    </citation>
    <scope>NUCLEOTIDE SEQUENCE [LARGE SCALE GENOMIC DNA]</scope>
    <source>
        <strain evidence="3 4">XZYJT29</strain>
    </source>
</reference>
<name>A0ABD5Y5K2_9EURY</name>
<gene>
    <name evidence="3" type="ORF">ACFQMA_14245</name>
</gene>
<dbReference type="Proteomes" id="UP001596432">
    <property type="component" value="Unassembled WGS sequence"/>
</dbReference>
<protein>
    <submittedName>
        <fullName evidence="3">SWIM zinc finger family protein</fullName>
    </submittedName>
</protein>
<organism evidence="3 4">
    <name type="scientific">Halosimplex aquaticum</name>
    <dbReference type="NCBI Taxonomy" id="3026162"/>
    <lineage>
        <taxon>Archaea</taxon>
        <taxon>Methanobacteriati</taxon>
        <taxon>Methanobacteriota</taxon>
        <taxon>Stenosarchaea group</taxon>
        <taxon>Halobacteria</taxon>
        <taxon>Halobacteriales</taxon>
        <taxon>Haloarculaceae</taxon>
        <taxon>Halosimplex</taxon>
    </lineage>
</organism>
<dbReference type="AlphaFoldDB" id="A0ABD5Y5K2"/>
<keyword evidence="4" id="KW-1185">Reference proteome</keyword>
<dbReference type="Pfam" id="PF04434">
    <property type="entry name" value="SWIM"/>
    <property type="match status" value="1"/>
</dbReference>
<dbReference type="EMBL" id="JBHTAS010000001">
    <property type="protein sequence ID" value="MFC7140981.1"/>
    <property type="molecule type" value="Genomic_DNA"/>
</dbReference>
<evidence type="ECO:0000256" key="1">
    <source>
        <dbReference type="PROSITE-ProRule" id="PRU00325"/>
    </source>
</evidence>
<keyword evidence="1" id="KW-0862">Zinc</keyword>
<evidence type="ECO:0000313" key="3">
    <source>
        <dbReference type="EMBL" id="MFC7140981.1"/>
    </source>
</evidence>
<keyword evidence="1" id="KW-0863">Zinc-finger</keyword>
<dbReference type="PROSITE" id="PS50966">
    <property type="entry name" value="ZF_SWIM"/>
    <property type="match status" value="1"/>
</dbReference>
<dbReference type="InterPro" id="IPR007527">
    <property type="entry name" value="Znf_SWIM"/>
</dbReference>
<evidence type="ECO:0000313" key="4">
    <source>
        <dbReference type="Proteomes" id="UP001596432"/>
    </source>
</evidence>
<keyword evidence="1" id="KW-0479">Metal-binding</keyword>
<comment type="caution">
    <text evidence="3">The sequence shown here is derived from an EMBL/GenBank/DDBJ whole genome shotgun (WGS) entry which is preliminary data.</text>
</comment>
<dbReference type="GO" id="GO:0008270">
    <property type="term" value="F:zinc ion binding"/>
    <property type="evidence" value="ECO:0007669"/>
    <property type="project" value="UniProtKB-KW"/>
</dbReference>